<evidence type="ECO:0000313" key="9">
    <source>
        <dbReference type="Proteomes" id="UP000738325"/>
    </source>
</evidence>
<accession>A0A9P6R921</accession>
<name>A0A9P6R921_9FUNG</name>
<evidence type="ECO:0000256" key="5">
    <source>
        <dbReference type="PROSITE-ProRule" id="PRU01022"/>
    </source>
</evidence>
<dbReference type="Pfam" id="PF08498">
    <property type="entry name" value="Sterol_MT_C"/>
    <property type="match status" value="1"/>
</dbReference>
<protein>
    <recommendedName>
        <fullName evidence="6">Sterol 24-C-methyltransferase</fullName>
        <ecNumber evidence="6">2.1.1.-</ecNumber>
    </recommendedName>
    <alternativeName>
        <fullName evidence="6">Delta(24)-sterol C-methyltransferase</fullName>
    </alternativeName>
</protein>
<keyword evidence="6" id="KW-0753">Steroid metabolism</keyword>
<evidence type="ECO:0000313" key="8">
    <source>
        <dbReference type="EMBL" id="KAG0315089.1"/>
    </source>
</evidence>
<comment type="similarity">
    <text evidence="4 5 6">Belongs to the class I-like SAM-binding methyltransferase superfamily. Erg6/SMT family.</text>
</comment>
<dbReference type="Proteomes" id="UP000738325">
    <property type="component" value="Unassembled WGS sequence"/>
</dbReference>
<feature type="domain" description="SAM-dependent methyltransferase Erg6/SMT-type" evidence="7">
    <location>
        <begin position="88"/>
        <end position="383"/>
    </location>
</feature>
<comment type="function">
    <text evidence="6">Catalyzes the transfer of methyl groups from S-adenosyl-methionine to the C-24 of sterols.</text>
</comment>
<evidence type="ECO:0000256" key="6">
    <source>
        <dbReference type="RuleBase" id="RU362025"/>
    </source>
</evidence>
<organism evidence="8 9">
    <name type="scientific">Dissophora globulifera</name>
    <dbReference type="NCBI Taxonomy" id="979702"/>
    <lineage>
        <taxon>Eukaryota</taxon>
        <taxon>Fungi</taxon>
        <taxon>Fungi incertae sedis</taxon>
        <taxon>Mucoromycota</taxon>
        <taxon>Mortierellomycotina</taxon>
        <taxon>Mortierellomycetes</taxon>
        <taxon>Mortierellales</taxon>
        <taxon>Mortierellaceae</taxon>
        <taxon>Dissophora</taxon>
    </lineage>
</organism>
<proteinExistence type="inferred from homology"/>
<dbReference type="Pfam" id="PF08241">
    <property type="entry name" value="Methyltransf_11"/>
    <property type="match status" value="1"/>
</dbReference>
<keyword evidence="6" id="KW-0752">Steroid biosynthesis</keyword>
<comment type="pathway">
    <text evidence="6">Steroid metabolism.</text>
</comment>
<reference evidence="8" key="1">
    <citation type="journal article" date="2020" name="Fungal Divers.">
        <title>Resolving the Mortierellaceae phylogeny through synthesis of multi-gene phylogenetics and phylogenomics.</title>
        <authorList>
            <person name="Vandepol N."/>
            <person name="Liber J."/>
            <person name="Desiro A."/>
            <person name="Na H."/>
            <person name="Kennedy M."/>
            <person name="Barry K."/>
            <person name="Grigoriev I.V."/>
            <person name="Miller A.N."/>
            <person name="O'Donnell K."/>
            <person name="Stajich J.E."/>
            <person name="Bonito G."/>
        </authorList>
    </citation>
    <scope>NUCLEOTIDE SEQUENCE</scope>
    <source>
        <strain evidence="8">REB-010B</strain>
    </source>
</reference>
<dbReference type="GO" id="GO:0006696">
    <property type="term" value="P:ergosterol biosynthetic process"/>
    <property type="evidence" value="ECO:0007669"/>
    <property type="project" value="TreeGrafter"/>
</dbReference>
<dbReference type="OrthoDB" id="4310724at2759"/>
<evidence type="ECO:0000259" key="7">
    <source>
        <dbReference type="PROSITE" id="PS51685"/>
    </source>
</evidence>
<sequence>MPPTRGTTAAATNPANTKDLERSKLLHGSTWNETQHQGSFISKLTSKNRKYNPEVVTQYMENWKANTSPGEEADKKVVENGTSITNLYFELSTDFYEYAWGTSFHFCRFHYGESMSQALARYEHYIAARAGINAGDRVLDIGCGVGGPAREIAHFTRATIIGLNNNDYQISRARRYAVAHGLQNKQDFVKGDFTDMPLESNTFDACYSIESTCHASTLKGVYAEAFRVLKPGSVFACYEWILTDKYDPTNPEHQKIAKGIKLGCGLVTLFTRKDCLDALESVGFEIEEVEDLAVNDDPTPWYYPLSGELRYARTSRDYITILRTSTYGRMVTNTMCAALEKIGLIPSGSTQVAKFLDVGATALADSGKLGIYTPMFFFVARKPSN</sequence>
<dbReference type="InterPro" id="IPR013216">
    <property type="entry name" value="Methyltransf_11"/>
</dbReference>
<dbReference type="EC" id="2.1.1.-" evidence="6"/>
<comment type="caution">
    <text evidence="8">The sequence shown here is derived from an EMBL/GenBank/DDBJ whole genome shotgun (WGS) entry which is preliminary data.</text>
</comment>
<keyword evidence="9" id="KW-1185">Reference proteome</keyword>
<keyword evidence="6" id="KW-1207">Sterol metabolism</keyword>
<dbReference type="GO" id="GO:0005783">
    <property type="term" value="C:endoplasmic reticulum"/>
    <property type="evidence" value="ECO:0007669"/>
    <property type="project" value="TreeGrafter"/>
</dbReference>
<dbReference type="InterPro" id="IPR029063">
    <property type="entry name" value="SAM-dependent_MTases_sf"/>
</dbReference>
<dbReference type="Gene3D" id="3.40.50.150">
    <property type="entry name" value="Vaccinia Virus protein VP39"/>
    <property type="match status" value="1"/>
</dbReference>
<dbReference type="GO" id="GO:0003838">
    <property type="term" value="F:sterol 24-C-methyltransferase activity"/>
    <property type="evidence" value="ECO:0007669"/>
    <property type="project" value="TreeGrafter"/>
</dbReference>
<evidence type="ECO:0000256" key="3">
    <source>
        <dbReference type="ARBA" id="ARBA00022691"/>
    </source>
</evidence>
<dbReference type="InterPro" id="IPR030384">
    <property type="entry name" value="MeTrfase_SMT"/>
</dbReference>
<dbReference type="EMBL" id="JAAAIP010000564">
    <property type="protein sequence ID" value="KAG0315089.1"/>
    <property type="molecule type" value="Genomic_DNA"/>
</dbReference>
<dbReference type="SUPFAM" id="SSF53335">
    <property type="entry name" value="S-adenosyl-L-methionine-dependent methyltransferases"/>
    <property type="match status" value="1"/>
</dbReference>
<keyword evidence="6" id="KW-0756">Sterol biosynthesis</keyword>
<keyword evidence="2 5" id="KW-0808">Transferase</keyword>
<dbReference type="InterPro" id="IPR013705">
    <property type="entry name" value="Sterol_MeTrfase_C"/>
</dbReference>
<dbReference type="CDD" id="cd02440">
    <property type="entry name" value="AdoMet_MTases"/>
    <property type="match status" value="1"/>
</dbReference>
<keyword evidence="6" id="KW-0443">Lipid metabolism</keyword>
<dbReference type="AlphaFoldDB" id="A0A9P6R921"/>
<keyword evidence="6" id="KW-0444">Lipid biosynthesis</keyword>
<evidence type="ECO:0000256" key="2">
    <source>
        <dbReference type="ARBA" id="ARBA00022679"/>
    </source>
</evidence>
<dbReference type="InterPro" id="IPR050447">
    <property type="entry name" value="Erg6_SMT_methyltransf"/>
</dbReference>
<evidence type="ECO:0000256" key="1">
    <source>
        <dbReference type="ARBA" id="ARBA00022603"/>
    </source>
</evidence>
<gene>
    <name evidence="8" type="primary">ERG6_4</name>
    <name evidence="8" type="ORF">BGZ99_007681</name>
</gene>
<keyword evidence="3 5" id="KW-0949">S-adenosyl-L-methionine</keyword>
<dbReference type="PROSITE" id="PS51685">
    <property type="entry name" value="SAM_MT_ERG6_SMT"/>
    <property type="match status" value="1"/>
</dbReference>
<dbReference type="PANTHER" id="PTHR44068:SF1">
    <property type="entry name" value="HYPOTHETICAL LOC100005854"/>
    <property type="match status" value="1"/>
</dbReference>
<dbReference type="PANTHER" id="PTHR44068">
    <property type="entry name" value="ZGC:194242"/>
    <property type="match status" value="1"/>
</dbReference>
<evidence type="ECO:0000256" key="4">
    <source>
        <dbReference type="ARBA" id="ARBA00038188"/>
    </source>
</evidence>
<dbReference type="GO" id="GO:0032259">
    <property type="term" value="P:methylation"/>
    <property type="evidence" value="ECO:0007669"/>
    <property type="project" value="UniProtKB-KW"/>
</dbReference>
<keyword evidence="1 5" id="KW-0489">Methyltransferase</keyword>